<dbReference type="AlphaFoldDB" id="A0A917DAX9"/>
<dbReference type="NCBIfam" id="NF038128">
    <property type="entry name" value="choice_anch_J"/>
    <property type="match status" value="1"/>
</dbReference>
<evidence type="ECO:0000259" key="4">
    <source>
        <dbReference type="Pfam" id="PF18962"/>
    </source>
</evidence>
<name>A0A917DAX9_9FLAO</name>
<proteinExistence type="predicted"/>
<dbReference type="Pfam" id="PF18962">
    <property type="entry name" value="Por_Secre_tail"/>
    <property type="match status" value="1"/>
</dbReference>
<reference evidence="5" key="2">
    <citation type="submission" date="2020-09" db="EMBL/GenBank/DDBJ databases">
        <authorList>
            <person name="Sun Q."/>
            <person name="Zhou Y."/>
        </authorList>
    </citation>
    <scope>NUCLEOTIDE SEQUENCE</scope>
    <source>
        <strain evidence="5">CGMCC 1.12506</strain>
    </source>
</reference>
<feature type="domain" description="Secretion system C-terminal sorting" evidence="4">
    <location>
        <begin position="229"/>
        <end position="299"/>
    </location>
</feature>
<dbReference type="InterPro" id="IPR026444">
    <property type="entry name" value="Secre_tail"/>
</dbReference>
<dbReference type="Proteomes" id="UP000625735">
    <property type="component" value="Unassembled WGS sequence"/>
</dbReference>
<protein>
    <recommendedName>
        <fullName evidence="7">Por secretion system C-terminal sorting domain-containing protein</fullName>
    </recommendedName>
</protein>
<dbReference type="EMBL" id="BMFG01000002">
    <property type="protein sequence ID" value="GGD20353.1"/>
    <property type="molecule type" value="Genomic_DNA"/>
</dbReference>
<feature type="signal peptide" evidence="2">
    <location>
        <begin position="1"/>
        <end position="18"/>
    </location>
</feature>
<dbReference type="InterPro" id="IPR011628">
    <property type="entry name" value="Cleaved_adhesin"/>
</dbReference>
<evidence type="ECO:0000256" key="1">
    <source>
        <dbReference type="ARBA" id="ARBA00022729"/>
    </source>
</evidence>
<dbReference type="Gene3D" id="2.60.120.200">
    <property type="match status" value="1"/>
</dbReference>
<evidence type="ECO:0000313" key="5">
    <source>
        <dbReference type="EMBL" id="GGD20353.1"/>
    </source>
</evidence>
<evidence type="ECO:0000313" key="6">
    <source>
        <dbReference type="Proteomes" id="UP000625735"/>
    </source>
</evidence>
<reference evidence="5" key="1">
    <citation type="journal article" date="2014" name="Int. J. Syst. Evol. Microbiol.">
        <title>Complete genome sequence of Corynebacterium casei LMG S-19264T (=DSM 44701T), isolated from a smear-ripened cheese.</title>
        <authorList>
            <consortium name="US DOE Joint Genome Institute (JGI-PGF)"/>
            <person name="Walter F."/>
            <person name="Albersmeier A."/>
            <person name="Kalinowski J."/>
            <person name="Ruckert C."/>
        </authorList>
    </citation>
    <scope>NUCLEOTIDE SEQUENCE</scope>
    <source>
        <strain evidence="5">CGMCC 1.12506</strain>
    </source>
</reference>
<sequence>MKKLLLSVFTIITLSTNAQTVLFEDSFETYADFIVSGIGNWTNLDVDLRPTYGFEGVTFTNSNAAKAFQIFNSTTTTPPLTPSATSNWSARTGVKAAVCFAAVPNVSVSANNDWLISPQIQLAPSGNTLSFWAKSCDTQYGLEKFRVGVSTTGTAPADFTIISAGNFITNPATAAWVEYTFSLGAYNSQNVYIAINCVSDDQFGFAVDDFKVTTTDLSVNEFAKNNFSLYPNPSKDNFTLDTNSAVMSSIQITDVNGRIVKNINLSGVSNTSVDVTDLTSGMYFVSVETDLGKGTTKIVKN</sequence>
<organism evidence="5 6">
    <name type="scientific">Flavobacterium orientale</name>
    <dbReference type="NCBI Taxonomy" id="1756020"/>
    <lineage>
        <taxon>Bacteria</taxon>
        <taxon>Pseudomonadati</taxon>
        <taxon>Bacteroidota</taxon>
        <taxon>Flavobacteriia</taxon>
        <taxon>Flavobacteriales</taxon>
        <taxon>Flavobacteriaceae</taxon>
        <taxon>Flavobacterium</taxon>
    </lineage>
</organism>
<keyword evidence="1 2" id="KW-0732">Signal</keyword>
<dbReference type="NCBIfam" id="TIGR04183">
    <property type="entry name" value="Por_Secre_tail"/>
    <property type="match status" value="1"/>
</dbReference>
<feature type="domain" description="Cleaved adhesin" evidence="3">
    <location>
        <begin position="83"/>
        <end position="166"/>
    </location>
</feature>
<feature type="chain" id="PRO_5037127768" description="Por secretion system C-terminal sorting domain-containing protein" evidence="2">
    <location>
        <begin position="19"/>
        <end position="301"/>
    </location>
</feature>
<keyword evidence="6" id="KW-1185">Reference proteome</keyword>
<accession>A0A917DAX9</accession>
<evidence type="ECO:0000256" key="2">
    <source>
        <dbReference type="SAM" id="SignalP"/>
    </source>
</evidence>
<comment type="caution">
    <text evidence="5">The sequence shown here is derived from an EMBL/GenBank/DDBJ whole genome shotgun (WGS) entry which is preliminary data.</text>
</comment>
<dbReference type="Pfam" id="PF07675">
    <property type="entry name" value="Cleaved_Adhesin"/>
    <property type="match status" value="1"/>
</dbReference>
<gene>
    <name evidence="5" type="ORF">GCM10011343_08610</name>
</gene>
<dbReference type="RefSeq" id="WP_188361293.1">
    <property type="nucleotide sequence ID" value="NZ_BMFG01000002.1"/>
</dbReference>
<evidence type="ECO:0000259" key="3">
    <source>
        <dbReference type="Pfam" id="PF07675"/>
    </source>
</evidence>
<evidence type="ECO:0008006" key="7">
    <source>
        <dbReference type="Google" id="ProtNLM"/>
    </source>
</evidence>